<gene>
    <name evidence="2" type="ORF">HMN09_01296600</name>
</gene>
<dbReference type="OrthoDB" id="3357985at2759"/>
<protein>
    <submittedName>
        <fullName evidence="2">BTB domain-containing protein</fullName>
    </submittedName>
</protein>
<dbReference type="InterPro" id="IPR011333">
    <property type="entry name" value="SKP1/BTB/POZ_sf"/>
</dbReference>
<dbReference type="PROSITE" id="PS50097">
    <property type="entry name" value="BTB"/>
    <property type="match status" value="1"/>
</dbReference>
<keyword evidence="3" id="KW-1185">Reference proteome</keyword>
<dbReference type="SUPFAM" id="SSF54695">
    <property type="entry name" value="POZ domain"/>
    <property type="match status" value="1"/>
</dbReference>
<dbReference type="InterPro" id="IPR000210">
    <property type="entry name" value="BTB/POZ_dom"/>
</dbReference>
<sequence length="431" mass="47540">MPPLRPEPVLPPPAFLRLLDDVEPQSASLEIEFGSSFESSVGELLESIATTSQGAMPVDPVDDESVKPRVFVFNWPPPPAHDPPAHVVAAWQELAAANAPPQDAPAPFSTGADSFHATNPTDLILRSVDGFDFHVHKDVLQFASSCFKDMFVVSNGDAEHMVRDGKPVIVLTERMLVLHKLFCYAYPSRSATQTQVDINYLDADFVHIYRAADKYNFVYVEKMLEDVIHRYVQTPFLLCLNPYRLFAIGRILQLPALCKASVLSAVGSVQDPLTLSFPEMPLISWTDAQKLLRLVDQYRAGARAKLDTIFGAKAYQLSSTQPGKSFVWFLDGHSGSCSVTAQSEWGPCAEWFPLHIAKLRNGLTLSLPHQDAVTRAHIQDLDPSHRAMANSCHLCSTVVNEQLKVLSDISAAALAQFHKAFEQQIDAHLAG</sequence>
<dbReference type="Pfam" id="PF00651">
    <property type="entry name" value="BTB"/>
    <property type="match status" value="1"/>
</dbReference>
<reference evidence="2" key="1">
    <citation type="submission" date="2020-05" db="EMBL/GenBank/DDBJ databases">
        <title>Mycena genomes resolve the evolution of fungal bioluminescence.</title>
        <authorList>
            <person name="Tsai I.J."/>
        </authorList>
    </citation>
    <scope>NUCLEOTIDE SEQUENCE</scope>
    <source>
        <strain evidence="2">110903Hualien_Pintung</strain>
    </source>
</reference>
<evidence type="ECO:0000259" key="1">
    <source>
        <dbReference type="PROSITE" id="PS50097"/>
    </source>
</evidence>
<evidence type="ECO:0000313" key="3">
    <source>
        <dbReference type="Proteomes" id="UP000613580"/>
    </source>
</evidence>
<proteinExistence type="predicted"/>
<accession>A0A8H6VSJ1</accession>
<dbReference type="AlphaFoldDB" id="A0A8H6VSJ1"/>
<dbReference type="EMBL" id="JACAZE010000026">
    <property type="protein sequence ID" value="KAF7290386.1"/>
    <property type="molecule type" value="Genomic_DNA"/>
</dbReference>
<organism evidence="2 3">
    <name type="scientific">Mycena chlorophos</name>
    <name type="common">Agaric fungus</name>
    <name type="synonym">Agaricus chlorophos</name>
    <dbReference type="NCBI Taxonomy" id="658473"/>
    <lineage>
        <taxon>Eukaryota</taxon>
        <taxon>Fungi</taxon>
        <taxon>Dikarya</taxon>
        <taxon>Basidiomycota</taxon>
        <taxon>Agaricomycotina</taxon>
        <taxon>Agaricomycetes</taxon>
        <taxon>Agaricomycetidae</taxon>
        <taxon>Agaricales</taxon>
        <taxon>Marasmiineae</taxon>
        <taxon>Mycenaceae</taxon>
        <taxon>Mycena</taxon>
    </lineage>
</organism>
<dbReference type="Gene3D" id="3.30.710.10">
    <property type="entry name" value="Potassium Channel Kv1.1, Chain A"/>
    <property type="match status" value="1"/>
</dbReference>
<feature type="domain" description="BTB" evidence="1">
    <location>
        <begin position="121"/>
        <end position="194"/>
    </location>
</feature>
<comment type="caution">
    <text evidence="2">The sequence shown here is derived from an EMBL/GenBank/DDBJ whole genome shotgun (WGS) entry which is preliminary data.</text>
</comment>
<dbReference type="Proteomes" id="UP000613580">
    <property type="component" value="Unassembled WGS sequence"/>
</dbReference>
<evidence type="ECO:0000313" key="2">
    <source>
        <dbReference type="EMBL" id="KAF7290386.1"/>
    </source>
</evidence>
<name>A0A8H6VSJ1_MYCCL</name>